<evidence type="ECO:0000256" key="2">
    <source>
        <dbReference type="SAM" id="Phobius"/>
    </source>
</evidence>
<accession>A0A2M4D3F2</accession>
<feature type="compositionally biased region" description="Basic and acidic residues" evidence="1">
    <location>
        <begin position="123"/>
        <end position="134"/>
    </location>
</feature>
<evidence type="ECO:0000256" key="1">
    <source>
        <dbReference type="SAM" id="MobiDB-lite"/>
    </source>
</evidence>
<sequence length="134" mass="15044">MKDLLLPRSLLFQVVVTLLRWLSSFVFFVWMILTIDANTARQTDVHSWHTFADKHTESGTHTHTNTHREAQNRSTGRLLAPYGTHSGDQTASEPPPLLLGRYDKRRSYAPGCLHGTPHGGGGGDRDTEAELPRR</sequence>
<dbReference type="EMBL" id="GGFL01007843">
    <property type="protein sequence ID" value="MBW72021.1"/>
    <property type="molecule type" value="Transcribed_RNA"/>
</dbReference>
<feature type="transmembrane region" description="Helical" evidence="2">
    <location>
        <begin position="12"/>
        <end position="33"/>
    </location>
</feature>
<name>A0A2M4D3F2_ANODA</name>
<evidence type="ECO:0000313" key="3">
    <source>
        <dbReference type="EMBL" id="MBW72021.1"/>
    </source>
</evidence>
<proteinExistence type="predicted"/>
<keyword evidence="2" id="KW-1133">Transmembrane helix</keyword>
<dbReference type="AlphaFoldDB" id="A0A2M4D3F2"/>
<reference evidence="3" key="1">
    <citation type="submission" date="2018-01" db="EMBL/GenBank/DDBJ databases">
        <title>An insight into the sialome of Amazonian anophelines.</title>
        <authorList>
            <person name="Ribeiro J.M."/>
            <person name="Scarpassa V."/>
            <person name="Calvo E."/>
        </authorList>
    </citation>
    <scope>NUCLEOTIDE SEQUENCE</scope>
</reference>
<feature type="region of interest" description="Disordered" evidence="1">
    <location>
        <begin position="55"/>
        <end position="134"/>
    </location>
</feature>
<organism evidence="3">
    <name type="scientific">Anopheles darlingi</name>
    <name type="common">Mosquito</name>
    <dbReference type="NCBI Taxonomy" id="43151"/>
    <lineage>
        <taxon>Eukaryota</taxon>
        <taxon>Metazoa</taxon>
        <taxon>Ecdysozoa</taxon>
        <taxon>Arthropoda</taxon>
        <taxon>Hexapoda</taxon>
        <taxon>Insecta</taxon>
        <taxon>Pterygota</taxon>
        <taxon>Neoptera</taxon>
        <taxon>Endopterygota</taxon>
        <taxon>Diptera</taxon>
        <taxon>Nematocera</taxon>
        <taxon>Culicoidea</taxon>
        <taxon>Culicidae</taxon>
        <taxon>Anophelinae</taxon>
        <taxon>Anopheles</taxon>
    </lineage>
</organism>
<protein>
    <submittedName>
        <fullName evidence="3">Putative secreted protein</fullName>
    </submittedName>
</protein>
<feature type="compositionally biased region" description="Basic and acidic residues" evidence="1">
    <location>
        <begin position="55"/>
        <end position="71"/>
    </location>
</feature>
<keyword evidence="2" id="KW-0472">Membrane</keyword>
<keyword evidence="2" id="KW-0812">Transmembrane</keyword>